<keyword evidence="3" id="KW-1185">Reference proteome</keyword>
<dbReference type="Proteomes" id="UP000059680">
    <property type="component" value="Chromosome 1"/>
</dbReference>
<name>A0A0P0UY55_ORYSJ</name>
<feature type="non-terminal residue" evidence="2">
    <location>
        <position position="208"/>
    </location>
</feature>
<evidence type="ECO:0000313" key="2">
    <source>
        <dbReference type="EMBL" id="BAS70458.1"/>
    </source>
</evidence>
<evidence type="ECO:0000313" key="3">
    <source>
        <dbReference type="Proteomes" id="UP000059680"/>
    </source>
</evidence>
<feature type="region of interest" description="Disordered" evidence="1">
    <location>
        <begin position="111"/>
        <end position="135"/>
    </location>
</feature>
<dbReference type="EMBL" id="AP014957">
    <property type="protein sequence ID" value="BAS70458.1"/>
    <property type="molecule type" value="Genomic_DNA"/>
</dbReference>
<reference evidence="3" key="1">
    <citation type="journal article" date="2005" name="Nature">
        <title>The map-based sequence of the rice genome.</title>
        <authorList>
            <consortium name="International rice genome sequencing project (IRGSP)"/>
            <person name="Matsumoto T."/>
            <person name="Wu J."/>
            <person name="Kanamori H."/>
            <person name="Katayose Y."/>
            <person name="Fujisawa M."/>
            <person name="Namiki N."/>
            <person name="Mizuno H."/>
            <person name="Yamamoto K."/>
            <person name="Antonio B.A."/>
            <person name="Baba T."/>
            <person name="Sakata K."/>
            <person name="Nagamura Y."/>
            <person name="Aoki H."/>
            <person name="Arikawa K."/>
            <person name="Arita K."/>
            <person name="Bito T."/>
            <person name="Chiden Y."/>
            <person name="Fujitsuka N."/>
            <person name="Fukunaka R."/>
            <person name="Hamada M."/>
            <person name="Harada C."/>
            <person name="Hayashi A."/>
            <person name="Hijishita S."/>
            <person name="Honda M."/>
            <person name="Hosokawa S."/>
            <person name="Ichikawa Y."/>
            <person name="Idonuma A."/>
            <person name="Iijima M."/>
            <person name="Ikeda M."/>
            <person name="Ikeno M."/>
            <person name="Ito K."/>
            <person name="Ito S."/>
            <person name="Ito T."/>
            <person name="Ito Y."/>
            <person name="Ito Y."/>
            <person name="Iwabuchi A."/>
            <person name="Kamiya K."/>
            <person name="Karasawa W."/>
            <person name="Kurita K."/>
            <person name="Katagiri S."/>
            <person name="Kikuta A."/>
            <person name="Kobayashi H."/>
            <person name="Kobayashi N."/>
            <person name="Machita K."/>
            <person name="Maehara T."/>
            <person name="Masukawa M."/>
            <person name="Mizubayashi T."/>
            <person name="Mukai Y."/>
            <person name="Nagasaki H."/>
            <person name="Nagata Y."/>
            <person name="Naito S."/>
            <person name="Nakashima M."/>
            <person name="Nakama Y."/>
            <person name="Nakamichi Y."/>
            <person name="Nakamura M."/>
            <person name="Meguro A."/>
            <person name="Negishi M."/>
            <person name="Ohta I."/>
            <person name="Ohta T."/>
            <person name="Okamoto M."/>
            <person name="Ono N."/>
            <person name="Saji S."/>
            <person name="Sakaguchi M."/>
            <person name="Sakai K."/>
            <person name="Shibata M."/>
            <person name="Shimokawa T."/>
            <person name="Song J."/>
            <person name="Takazaki Y."/>
            <person name="Terasawa K."/>
            <person name="Tsugane M."/>
            <person name="Tsuji K."/>
            <person name="Ueda S."/>
            <person name="Waki K."/>
            <person name="Yamagata H."/>
            <person name="Yamamoto M."/>
            <person name="Yamamoto S."/>
            <person name="Yamane H."/>
            <person name="Yoshiki S."/>
            <person name="Yoshihara R."/>
            <person name="Yukawa K."/>
            <person name="Zhong H."/>
            <person name="Yano M."/>
            <person name="Yuan Q."/>
            <person name="Ouyang S."/>
            <person name="Liu J."/>
            <person name="Jones K.M."/>
            <person name="Gansberger K."/>
            <person name="Moffat K."/>
            <person name="Hill J."/>
            <person name="Bera J."/>
            <person name="Fadrosh D."/>
            <person name="Jin S."/>
            <person name="Johri S."/>
            <person name="Kim M."/>
            <person name="Overton L."/>
            <person name="Reardon M."/>
            <person name="Tsitrin T."/>
            <person name="Vuong H."/>
            <person name="Weaver B."/>
            <person name="Ciecko A."/>
            <person name="Tallon L."/>
            <person name="Jackson J."/>
            <person name="Pai G."/>
            <person name="Aken S.V."/>
            <person name="Utterback T."/>
            <person name="Reidmuller S."/>
            <person name="Feldblyum T."/>
            <person name="Hsiao J."/>
            <person name="Zismann V."/>
            <person name="Iobst S."/>
            <person name="de Vazeille A.R."/>
            <person name="Buell C.R."/>
            <person name="Ying K."/>
            <person name="Li Y."/>
            <person name="Lu T."/>
            <person name="Huang Y."/>
            <person name="Zhao Q."/>
            <person name="Feng Q."/>
            <person name="Zhang L."/>
            <person name="Zhu J."/>
            <person name="Weng Q."/>
            <person name="Mu J."/>
            <person name="Lu Y."/>
            <person name="Fan D."/>
            <person name="Liu Y."/>
            <person name="Guan J."/>
            <person name="Zhang Y."/>
            <person name="Yu S."/>
            <person name="Liu X."/>
            <person name="Zhang Y."/>
            <person name="Hong G."/>
            <person name="Han B."/>
            <person name="Choisne N."/>
            <person name="Demange N."/>
            <person name="Orjeda G."/>
            <person name="Samain S."/>
            <person name="Cattolico L."/>
            <person name="Pelletier E."/>
            <person name="Couloux A."/>
            <person name="Segurens B."/>
            <person name="Wincker P."/>
            <person name="D'Hont A."/>
            <person name="Scarpelli C."/>
            <person name="Weissenbach J."/>
            <person name="Salanoubat M."/>
            <person name="Quetier F."/>
            <person name="Yu Y."/>
            <person name="Kim H.R."/>
            <person name="Rambo T."/>
            <person name="Currie J."/>
            <person name="Collura K."/>
            <person name="Luo M."/>
            <person name="Yang T."/>
            <person name="Ammiraju J.S.S."/>
            <person name="Engler F."/>
            <person name="Soderlund C."/>
            <person name="Wing R.A."/>
            <person name="Palmer L.E."/>
            <person name="de la Bastide M."/>
            <person name="Spiegel L."/>
            <person name="Nascimento L."/>
            <person name="Zutavern T."/>
            <person name="O'Shaughnessy A."/>
            <person name="Dike S."/>
            <person name="Dedhia N."/>
            <person name="Preston R."/>
            <person name="Balija V."/>
            <person name="McCombie W.R."/>
            <person name="Chow T."/>
            <person name="Chen H."/>
            <person name="Chung M."/>
            <person name="Chen C."/>
            <person name="Shaw J."/>
            <person name="Wu H."/>
            <person name="Hsiao K."/>
            <person name="Chao Y."/>
            <person name="Chu M."/>
            <person name="Cheng C."/>
            <person name="Hour A."/>
            <person name="Lee P."/>
            <person name="Lin S."/>
            <person name="Lin Y."/>
            <person name="Liou J."/>
            <person name="Liu S."/>
            <person name="Hsing Y."/>
            <person name="Raghuvanshi S."/>
            <person name="Mohanty A."/>
            <person name="Bharti A.K."/>
            <person name="Gaur A."/>
            <person name="Gupta V."/>
            <person name="Kumar D."/>
            <person name="Ravi V."/>
            <person name="Vij S."/>
            <person name="Kapur A."/>
            <person name="Khurana P."/>
            <person name="Khurana P."/>
            <person name="Khurana J.P."/>
            <person name="Tyagi A.K."/>
            <person name="Gaikwad K."/>
            <person name="Singh A."/>
            <person name="Dalal V."/>
            <person name="Srivastava S."/>
            <person name="Dixit A."/>
            <person name="Pal A.K."/>
            <person name="Ghazi I.A."/>
            <person name="Yadav M."/>
            <person name="Pandit A."/>
            <person name="Bhargava A."/>
            <person name="Sureshbabu K."/>
            <person name="Batra K."/>
            <person name="Sharma T.R."/>
            <person name="Mohapatra T."/>
            <person name="Singh N.K."/>
            <person name="Messing J."/>
            <person name="Nelson A.B."/>
            <person name="Fuks G."/>
            <person name="Kavchok S."/>
            <person name="Keizer G."/>
            <person name="Linton E."/>
            <person name="Llaca V."/>
            <person name="Song R."/>
            <person name="Tanyolac B."/>
            <person name="Young S."/>
            <person name="Ho-Il K."/>
            <person name="Hahn J.H."/>
            <person name="Sangsakoo G."/>
            <person name="Vanavichit A."/>
            <person name="de Mattos Luiz.A.T."/>
            <person name="Zimmer P.D."/>
            <person name="Malone G."/>
            <person name="Dellagostin O."/>
            <person name="de Oliveira A.C."/>
            <person name="Bevan M."/>
            <person name="Bancroft I."/>
            <person name="Minx P."/>
            <person name="Cordum H."/>
            <person name="Wilson R."/>
            <person name="Cheng Z."/>
            <person name="Jin W."/>
            <person name="Jiang J."/>
            <person name="Leong S.A."/>
            <person name="Iwama H."/>
            <person name="Gojobori T."/>
            <person name="Itoh T."/>
            <person name="Niimura Y."/>
            <person name="Fujii Y."/>
            <person name="Habara T."/>
            <person name="Sakai H."/>
            <person name="Sato Y."/>
            <person name="Wilson G."/>
            <person name="Kumar K."/>
            <person name="McCouch S."/>
            <person name="Juretic N."/>
            <person name="Hoen D."/>
            <person name="Wright S."/>
            <person name="Bruskiewich R."/>
            <person name="Bureau T."/>
            <person name="Miyao A."/>
            <person name="Hirochika H."/>
            <person name="Nishikawa T."/>
            <person name="Kadowaki K."/>
            <person name="Sugiura M."/>
            <person name="Burr B."/>
            <person name="Sasaki T."/>
        </authorList>
    </citation>
    <scope>NUCLEOTIDE SEQUENCE [LARGE SCALE GENOMIC DNA]</scope>
    <source>
        <strain evidence="3">cv. Nipponbare</strain>
    </source>
</reference>
<reference evidence="2 3" key="2">
    <citation type="journal article" date="2013" name="Plant Cell Physiol.">
        <title>Rice Annotation Project Database (RAP-DB): an integrative and interactive database for rice genomics.</title>
        <authorList>
            <person name="Sakai H."/>
            <person name="Lee S.S."/>
            <person name="Tanaka T."/>
            <person name="Numa H."/>
            <person name="Kim J."/>
            <person name="Kawahara Y."/>
            <person name="Wakimoto H."/>
            <person name="Yang C.C."/>
            <person name="Iwamoto M."/>
            <person name="Abe T."/>
            <person name="Yamada Y."/>
            <person name="Muto A."/>
            <person name="Inokuchi H."/>
            <person name="Ikemura T."/>
            <person name="Matsumoto T."/>
            <person name="Sasaki T."/>
            <person name="Itoh T."/>
        </authorList>
    </citation>
    <scope>NUCLEOTIDE SEQUENCE [LARGE SCALE GENOMIC DNA]</scope>
    <source>
        <strain evidence="3">cv. Nipponbare</strain>
    </source>
</reference>
<dbReference type="InParanoid" id="A0A0P0UY55"/>
<evidence type="ECO:0000256" key="1">
    <source>
        <dbReference type="SAM" id="MobiDB-lite"/>
    </source>
</evidence>
<sequence>HLSVAELHGLLLERAQVLDGERVEQRDAGDGRHGRHGEVVHHRVRHDALHEPLPRPFGCSGLQLLGSGWCGIRACRCHLVAAGRTLDAAHVRHVVETVVGAAAEEALGLRRRRGRQAEDGGVGAGRRREHDGAEQRVLGGAGLDVGAVELLDAGVEVADAADHGVLPEQLDGRADRQRQEGEEEVDDILARLREQHSLGIGVDEQLHA</sequence>
<accession>A0A0P0UY55</accession>
<reference evidence="2 3" key="3">
    <citation type="journal article" date="2013" name="Rice">
        <title>Improvement of the Oryza sativa Nipponbare reference genome using next generation sequence and optical map data.</title>
        <authorList>
            <person name="Kawahara Y."/>
            <person name="de la Bastide M."/>
            <person name="Hamilton J.P."/>
            <person name="Kanamori H."/>
            <person name="McCombie W.R."/>
            <person name="Ouyang S."/>
            <person name="Schwartz D.C."/>
            <person name="Tanaka T."/>
            <person name="Wu J."/>
            <person name="Zhou S."/>
            <person name="Childs K.L."/>
            <person name="Davidson R.M."/>
            <person name="Lin H."/>
            <person name="Quesada-Ocampo L."/>
            <person name="Vaillancourt B."/>
            <person name="Sakai H."/>
            <person name="Lee S.S."/>
            <person name="Kim J."/>
            <person name="Numa H."/>
            <person name="Itoh T."/>
            <person name="Buell C.R."/>
            <person name="Matsumoto T."/>
        </authorList>
    </citation>
    <scope>NUCLEOTIDE SEQUENCE [LARGE SCALE GENOMIC DNA]</scope>
    <source>
        <strain evidence="3">cv. Nipponbare</strain>
    </source>
</reference>
<protein>
    <submittedName>
        <fullName evidence="2">Os01g0153550 protein</fullName>
    </submittedName>
</protein>
<dbReference type="AlphaFoldDB" id="A0A0P0UY55"/>
<organism evidence="2 3">
    <name type="scientific">Oryza sativa subsp. japonica</name>
    <name type="common">Rice</name>
    <dbReference type="NCBI Taxonomy" id="39947"/>
    <lineage>
        <taxon>Eukaryota</taxon>
        <taxon>Viridiplantae</taxon>
        <taxon>Streptophyta</taxon>
        <taxon>Embryophyta</taxon>
        <taxon>Tracheophyta</taxon>
        <taxon>Spermatophyta</taxon>
        <taxon>Magnoliopsida</taxon>
        <taxon>Liliopsida</taxon>
        <taxon>Poales</taxon>
        <taxon>Poaceae</taxon>
        <taxon>BOP clade</taxon>
        <taxon>Oryzoideae</taxon>
        <taxon>Oryzeae</taxon>
        <taxon>Oryzinae</taxon>
        <taxon>Oryza</taxon>
        <taxon>Oryza sativa</taxon>
    </lineage>
</organism>
<gene>
    <name evidence="2" type="ordered locus">Os01g0153550</name>
    <name evidence="2" type="ORF">OSNPB_010153550</name>
</gene>
<dbReference type="Gramene" id="Os01t0153550-00">
    <property type="protein sequence ID" value="Os01t0153550-00"/>
    <property type="gene ID" value="Os01g0153550"/>
</dbReference>
<dbReference type="PaxDb" id="39947-A0A0P0UY55"/>
<dbReference type="FunCoup" id="A0A0P0UY55">
    <property type="interactions" value="331"/>
</dbReference>
<feature type="non-terminal residue" evidence="2">
    <location>
        <position position="1"/>
    </location>
</feature>
<proteinExistence type="predicted"/>